<name>A0A6A7Y7U6_9HYPH</name>
<proteinExistence type="predicted"/>
<keyword evidence="2" id="KW-1185">Reference proteome</keyword>
<sequence>MKASAGQIAAIHTIAKRIGMTDDDRRTVMRGLTGCETSRDLTAFQASKFIDELNRLGAPATKVDARPDGALRLSGPYAPVCRALWLSGYNLGLVRDRTDRALVTFAKRQTGIDHLDWVRRPADGKRVIEALKAWLERAGGVAWPDCHNPSARARKLSIVEAQARLLGLPAESLDAYRDSELDVLIAERGRTIRKRQAP</sequence>
<dbReference type="Pfam" id="PF06252">
    <property type="entry name" value="GemA"/>
    <property type="match status" value="1"/>
</dbReference>
<organism evidence="1 2">
    <name type="scientific">Segnochrobactrum spirostomi</name>
    <dbReference type="NCBI Taxonomy" id="2608987"/>
    <lineage>
        <taxon>Bacteria</taxon>
        <taxon>Pseudomonadati</taxon>
        <taxon>Pseudomonadota</taxon>
        <taxon>Alphaproteobacteria</taxon>
        <taxon>Hyphomicrobiales</taxon>
        <taxon>Segnochrobactraceae</taxon>
        <taxon>Segnochrobactrum</taxon>
    </lineage>
</organism>
<gene>
    <name evidence="1" type="ORF">F0357_17475</name>
</gene>
<dbReference type="EMBL" id="VWNA01000001">
    <property type="protein sequence ID" value="MQT14407.1"/>
    <property type="molecule type" value="Genomic_DNA"/>
</dbReference>
<accession>A0A6A7Y7U6</accession>
<reference evidence="1 2" key="1">
    <citation type="submission" date="2019-09" db="EMBL/GenBank/DDBJ databases">
        <title>Segnochrobactrum spirostomi gen. nov., sp. nov., isolated from the ciliate Spirostomum cf. yagiui and description of a novel family, Segnochrobactraceae fam. nov. within the order Rhizobiales of the class Alphaproteobacteria.</title>
        <authorList>
            <person name="Akter S."/>
            <person name="Shazib S.U.A."/>
            <person name="Shin M.K."/>
        </authorList>
    </citation>
    <scope>NUCLEOTIDE SEQUENCE [LARGE SCALE GENOMIC DNA]</scope>
    <source>
        <strain evidence="1 2">Sp-1</strain>
    </source>
</reference>
<dbReference type="RefSeq" id="WP_153485073.1">
    <property type="nucleotide sequence ID" value="NZ_VWNA01000001.1"/>
</dbReference>
<evidence type="ECO:0000313" key="2">
    <source>
        <dbReference type="Proteomes" id="UP000332515"/>
    </source>
</evidence>
<evidence type="ECO:0000313" key="1">
    <source>
        <dbReference type="EMBL" id="MQT14407.1"/>
    </source>
</evidence>
<dbReference type="InterPro" id="IPR009363">
    <property type="entry name" value="Phage_Mu_Gp16"/>
</dbReference>
<dbReference type="AlphaFoldDB" id="A0A6A7Y7U6"/>
<protein>
    <submittedName>
        <fullName evidence="1">Regulatory protein GemA</fullName>
    </submittedName>
</protein>
<dbReference type="Proteomes" id="UP000332515">
    <property type="component" value="Unassembled WGS sequence"/>
</dbReference>
<comment type="caution">
    <text evidence="1">The sequence shown here is derived from an EMBL/GenBank/DDBJ whole genome shotgun (WGS) entry which is preliminary data.</text>
</comment>